<dbReference type="Gene3D" id="2.20.70.10">
    <property type="match status" value="1"/>
</dbReference>
<evidence type="ECO:0000256" key="1">
    <source>
        <dbReference type="ARBA" id="ARBA00022801"/>
    </source>
</evidence>
<dbReference type="SUPFAM" id="SSF55811">
    <property type="entry name" value="Nudix"/>
    <property type="match status" value="1"/>
</dbReference>
<evidence type="ECO:0000259" key="2">
    <source>
        <dbReference type="PROSITE" id="PS51462"/>
    </source>
</evidence>
<organism evidence="3 4">
    <name type="scientific">Paenibacillus roseopurpureus</name>
    <dbReference type="NCBI Taxonomy" id="2918901"/>
    <lineage>
        <taxon>Bacteria</taxon>
        <taxon>Bacillati</taxon>
        <taxon>Bacillota</taxon>
        <taxon>Bacilli</taxon>
        <taxon>Bacillales</taxon>
        <taxon>Paenibacillaceae</taxon>
        <taxon>Paenibacillus</taxon>
    </lineage>
</organism>
<dbReference type="AlphaFoldDB" id="A0AA96LN64"/>
<keyword evidence="1 3" id="KW-0378">Hydrolase</keyword>
<dbReference type="Gene3D" id="3.90.79.10">
    <property type="entry name" value="Nucleoside Triphosphate Pyrophosphohydrolase"/>
    <property type="match status" value="1"/>
</dbReference>
<dbReference type="InterPro" id="IPR029401">
    <property type="entry name" value="Nudix_N"/>
</dbReference>
<keyword evidence="4" id="KW-1185">Reference proteome</keyword>
<accession>A0AA96LN64</accession>
<feature type="domain" description="Nudix hydrolase" evidence="2">
    <location>
        <begin position="36"/>
        <end position="161"/>
    </location>
</feature>
<dbReference type="PROSITE" id="PS00893">
    <property type="entry name" value="NUDIX_BOX"/>
    <property type="match status" value="1"/>
</dbReference>
<name>A0AA96LN64_9BACL</name>
<dbReference type="Proteomes" id="UP001304650">
    <property type="component" value="Chromosome"/>
</dbReference>
<dbReference type="InterPro" id="IPR020084">
    <property type="entry name" value="NUDIX_hydrolase_CS"/>
</dbReference>
<dbReference type="RefSeq" id="WP_314799369.1">
    <property type="nucleotide sequence ID" value="NZ_CP130319.1"/>
</dbReference>
<gene>
    <name evidence="3" type="ORF">MJB10_23860</name>
</gene>
<dbReference type="KEGG" id="proo:MJB10_23860"/>
<dbReference type="EMBL" id="CP130319">
    <property type="protein sequence ID" value="WNR44099.1"/>
    <property type="molecule type" value="Genomic_DNA"/>
</dbReference>
<evidence type="ECO:0000313" key="3">
    <source>
        <dbReference type="EMBL" id="WNR44099.1"/>
    </source>
</evidence>
<dbReference type="InterPro" id="IPR000086">
    <property type="entry name" value="NUDIX_hydrolase_dom"/>
</dbReference>
<reference evidence="3" key="1">
    <citation type="submission" date="2022-02" db="EMBL/GenBank/DDBJ databases">
        <title>Paenibacillus sp. MBLB1832 Whole Genome Shotgun Sequencing.</title>
        <authorList>
            <person name="Hwang C.Y."/>
            <person name="Cho E.-S."/>
            <person name="Seo M.-J."/>
        </authorList>
    </citation>
    <scope>NUCLEOTIDE SEQUENCE</scope>
    <source>
        <strain evidence="3">MBLB1832</strain>
    </source>
</reference>
<dbReference type="PANTHER" id="PTHR43222">
    <property type="entry name" value="NUDIX HYDROLASE 23"/>
    <property type="match status" value="1"/>
</dbReference>
<dbReference type="InterPro" id="IPR015797">
    <property type="entry name" value="NUDIX_hydrolase-like_dom_sf"/>
</dbReference>
<sequence length="191" mass="21108">MEVNFCMSCGAAMETREVDGTPRRACTSCSYVHWGNYSIGVGALVIKDEKILLVRRAQEPGKGRWTNPGGYIEQHEPIQATIEREVMEECGVQAKVSKLVAVRDLPRGIHNVYLAFEMDYIGGTPQPDGVEVDAAGFYSLEEMASLPVADFTKWLIDVALHSNSDGLVEDQDPIVHMAGYGLYRTAKVNRL</sequence>
<dbReference type="Pfam" id="PF00293">
    <property type="entry name" value="NUDIX"/>
    <property type="match status" value="1"/>
</dbReference>
<dbReference type="PANTHER" id="PTHR43222:SF2">
    <property type="entry name" value="NUDIX HYDROLASE 23, CHLOROPLASTIC"/>
    <property type="match status" value="1"/>
</dbReference>
<dbReference type="PROSITE" id="PS51462">
    <property type="entry name" value="NUDIX"/>
    <property type="match status" value="1"/>
</dbReference>
<evidence type="ECO:0000313" key="4">
    <source>
        <dbReference type="Proteomes" id="UP001304650"/>
    </source>
</evidence>
<protein>
    <submittedName>
        <fullName evidence="3">NUDIX hydrolase</fullName>
    </submittedName>
</protein>
<proteinExistence type="predicted"/>
<dbReference type="GO" id="GO:0016787">
    <property type="term" value="F:hydrolase activity"/>
    <property type="evidence" value="ECO:0007669"/>
    <property type="project" value="UniProtKB-KW"/>
</dbReference>
<dbReference type="Pfam" id="PF14803">
    <property type="entry name" value="Zn_ribbon_Nudix"/>
    <property type="match status" value="1"/>
</dbReference>